<evidence type="ECO:0000313" key="1">
    <source>
        <dbReference type="EMBL" id="KKN54058.1"/>
    </source>
</evidence>
<comment type="caution">
    <text evidence="1">The sequence shown here is derived from an EMBL/GenBank/DDBJ whole genome shotgun (WGS) entry which is preliminary data.</text>
</comment>
<organism evidence="1">
    <name type="scientific">marine sediment metagenome</name>
    <dbReference type="NCBI Taxonomy" id="412755"/>
    <lineage>
        <taxon>unclassified sequences</taxon>
        <taxon>metagenomes</taxon>
        <taxon>ecological metagenomes</taxon>
    </lineage>
</organism>
<name>A0A0F9UKD3_9ZZZZ</name>
<reference evidence="1" key="1">
    <citation type="journal article" date="2015" name="Nature">
        <title>Complex archaea that bridge the gap between prokaryotes and eukaryotes.</title>
        <authorList>
            <person name="Spang A."/>
            <person name="Saw J.H."/>
            <person name="Jorgensen S.L."/>
            <person name="Zaremba-Niedzwiedzka K."/>
            <person name="Martijn J."/>
            <person name="Lind A.E."/>
            <person name="van Eijk R."/>
            <person name="Schleper C."/>
            <person name="Guy L."/>
            <person name="Ettema T.J."/>
        </authorList>
    </citation>
    <scope>NUCLEOTIDE SEQUENCE</scope>
</reference>
<dbReference type="AlphaFoldDB" id="A0A0F9UKD3"/>
<protein>
    <submittedName>
        <fullName evidence="1">Uncharacterized protein</fullName>
    </submittedName>
</protein>
<sequence length="68" mass="7907">MRSNDEMLPEKLKNFRFSFTSFLHCPCCETGLLIIDNSPVSCPECEILRNQVDPKEDRNKSRISQEIC</sequence>
<accession>A0A0F9UKD3</accession>
<gene>
    <name evidence="1" type="ORF">LCGC14_0595980</name>
</gene>
<dbReference type="EMBL" id="LAZR01000944">
    <property type="protein sequence ID" value="KKN54058.1"/>
    <property type="molecule type" value="Genomic_DNA"/>
</dbReference>
<proteinExistence type="predicted"/>